<keyword evidence="1" id="KW-0614">Plasmid</keyword>
<dbReference type="AlphaFoldDB" id="E3EKN3"/>
<dbReference type="RefSeq" id="WP_013385898.1">
    <property type="nucleotide sequence ID" value="NC_014628.2"/>
</dbReference>
<gene>
    <name evidence="1" type="ORF">PPSC2_27660</name>
</gene>
<dbReference type="EMBL" id="CP002214">
    <property type="protein sequence ID" value="ADO59484.1"/>
    <property type="molecule type" value="Genomic_DNA"/>
</dbReference>
<dbReference type="HOGENOM" id="CLU_1553774_0_0_9"/>
<geneLocation type="plasmid" evidence="1 2">
    <name>pSC2</name>
</geneLocation>
<sequence length="172" mass="19998">MDDIVSQYKKGLEQLKQTKEFLIKLDPVDFELKAIMHNIDQKINKTEQTIYNFQKVPSHRCGLCDRSYDEDHPKAVGGIKVCPYCRDISNNFRSASELEKEYNLSPGTIKRDSLPKEGNEAKLQAYLDCGLVYKTGAGYVVHKIVMTQYYEGEYKRRRKRSLKEENTTTEEM</sequence>
<accession>E3EKN3</accession>
<dbReference type="Proteomes" id="UP000006868">
    <property type="component" value="Plasmid pSC2"/>
</dbReference>
<name>E3EKN3_PAEPS</name>
<protein>
    <submittedName>
        <fullName evidence="1">Uncharacterized protein</fullName>
    </submittedName>
</protein>
<evidence type="ECO:0000313" key="1">
    <source>
        <dbReference type="EMBL" id="ADO59484.1"/>
    </source>
</evidence>
<proteinExistence type="predicted"/>
<reference evidence="1 2" key="1">
    <citation type="journal article" date="2011" name="J. Bacteriol.">
        <title>Complete genome sequence of Paenibacillus polymyxa SC2, a strain of plant growth-promoting Rhizobacterium with broad-spectrum antimicrobial activity.</title>
        <authorList>
            <person name="Ma M."/>
            <person name="Wang C."/>
            <person name="Ding Y."/>
            <person name="Li L."/>
            <person name="Shen D."/>
            <person name="Jiang X."/>
            <person name="Guan D."/>
            <person name="Cao F."/>
            <person name="Chen H."/>
            <person name="Feng R."/>
            <person name="Wang X."/>
            <person name="Ge Y."/>
            <person name="Yao L."/>
            <person name="Bing X."/>
            <person name="Yang X."/>
            <person name="Li J."/>
            <person name="Du B."/>
        </authorList>
    </citation>
    <scope>NUCLEOTIDE SEQUENCE [LARGE SCALE GENOMIC DNA]</scope>
    <source>
        <strain evidence="1 2">SC2</strain>
        <plasmid evidence="2">pSC2</plasmid>
    </source>
</reference>
<dbReference type="KEGG" id="ppm:PPSC2_27660"/>
<dbReference type="PATRIC" id="fig|886882.15.peg.5859"/>
<evidence type="ECO:0000313" key="2">
    <source>
        <dbReference type="Proteomes" id="UP000006868"/>
    </source>
</evidence>
<organism evidence="1 2">
    <name type="scientific">Paenibacillus polymyxa (strain SC2)</name>
    <name type="common">Bacillus polymyxa</name>
    <dbReference type="NCBI Taxonomy" id="886882"/>
    <lineage>
        <taxon>Bacteria</taxon>
        <taxon>Bacillati</taxon>
        <taxon>Bacillota</taxon>
        <taxon>Bacilli</taxon>
        <taxon>Bacillales</taxon>
        <taxon>Paenibacillaceae</taxon>
        <taxon>Paenibacillus</taxon>
    </lineage>
</organism>